<dbReference type="Pfam" id="PF07714">
    <property type="entry name" value="PK_Tyr_Ser-Thr"/>
    <property type="match status" value="1"/>
</dbReference>
<evidence type="ECO:0000256" key="11">
    <source>
        <dbReference type="ARBA" id="ARBA00051245"/>
    </source>
</evidence>
<evidence type="ECO:0000259" key="18">
    <source>
        <dbReference type="PROSITE" id="PS50011"/>
    </source>
</evidence>
<reference evidence="19" key="1">
    <citation type="submission" date="2021-02" db="EMBL/GenBank/DDBJ databases">
        <authorList>
            <person name="Nowell W R."/>
        </authorList>
    </citation>
    <scope>NUCLEOTIDE SEQUENCE</scope>
</reference>
<evidence type="ECO:0000256" key="4">
    <source>
        <dbReference type="ARBA" id="ARBA00022679"/>
    </source>
</evidence>
<dbReference type="PROSITE" id="PS50001">
    <property type="entry name" value="SH2"/>
    <property type="match status" value="1"/>
</dbReference>
<dbReference type="GO" id="GO:0106274">
    <property type="term" value="F:NAD+-protein-arginine ADP-ribosyltransferase activity"/>
    <property type="evidence" value="ECO:0007669"/>
    <property type="project" value="UniProtKB-EC"/>
</dbReference>
<keyword evidence="12" id="KW-0727">SH2 domain</keyword>
<dbReference type="InterPro" id="IPR000768">
    <property type="entry name" value="ART"/>
</dbReference>
<proteinExistence type="inferred from homology"/>
<keyword evidence="4 14" id="KW-0808">Transferase</keyword>
<evidence type="ECO:0000259" key="16">
    <source>
        <dbReference type="PROSITE" id="PS50001"/>
    </source>
</evidence>
<dbReference type="InterPro" id="IPR036860">
    <property type="entry name" value="SH2_dom_sf"/>
</dbReference>
<dbReference type="SUPFAM" id="SSF56399">
    <property type="entry name" value="ADP-ribosylation"/>
    <property type="match status" value="1"/>
</dbReference>
<dbReference type="SUPFAM" id="SSF50044">
    <property type="entry name" value="SH3-domain"/>
    <property type="match status" value="1"/>
</dbReference>
<comment type="caution">
    <text evidence="19">The sequence shown here is derived from an EMBL/GenBank/DDBJ whole genome shotgun (WGS) entry which is preliminary data.</text>
</comment>
<dbReference type="PROSITE" id="PS50002">
    <property type="entry name" value="SH3"/>
    <property type="match status" value="1"/>
</dbReference>
<dbReference type="InterPro" id="IPR011009">
    <property type="entry name" value="Kinase-like_dom_sf"/>
</dbReference>
<dbReference type="GO" id="GO:0005524">
    <property type="term" value="F:ATP binding"/>
    <property type="evidence" value="ECO:0007669"/>
    <property type="project" value="UniProtKB-KW"/>
</dbReference>
<comment type="similarity">
    <text evidence="15">Belongs to the protein kinase superfamily. Tyr protein kinase family.</text>
</comment>
<evidence type="ECO:0000256" key="5">
    <source>
        <dbReference type="ARBA" id="ARBA00022695"/>
    </source>
</evidence>
<feature type="domain" description="Protein kinase" evidence="18">
    <location>
        <begin position="440"/>
        <end position="693"/>
    </location>
</feature>
<evidence type="ECO:0000256" key="9">
    <source>
        <dbReference type="ARBA" id="ARBA00023137"/>
    </source>
</evidence>
<sequence length="715" mass="83383">MDSVISGSKEQKAYHIRRITDIVKESLEMLPPINDYENMALVPLEVAVKPLIPFLPDIENYVCIVKQRCQRPPVDRLSNDESASIMLYAMGWKPLNQCLHVVLNKTLRSKERNQLEPWFLYLKLFLTALSRLPSMHQKIYREVKFDLSEQYETDERIIWWGFNSCTMLTNVLQVENPNVRTLITIECMSGKNIRQHSYFELDDEILLFPMTQFKVQACSTHNNGVYSSELQEIQPLSPLIYPIIHSYTSNKSFSNILSYVGNYNFNGILSFNELTYNTYDKLEIIDKHPSNPWWKAKNLRTKKIGYVPVKHISPIIDLTTCEWYFTETNRNNAERFLKQAHNGKETFLIRPSRINQGEESLSVLHFDEDEHCFDVKHYRIPRTDQGLYYIDSEVTFPSLQDLVNHYHIQPDGLCCLLTYPCQKIEATIHDGLAELDRSQLLSTELLSQGPHTKVYKGTYGQRNVAIKYMKMNDNKNRFLREAKMMKEFEHKNIVCLYGVCTVEEPILIVMEFMKYGCLLNYLRCGPGQSMDPMTQLDFIVQIIDGMIYLEEKGYVHCDLTARNIYVGDCDIVKIGGFGLAKHPQDGRAIIDEESQLSIRWPASEVAIEKEYTIKSDIWSFGFLLYEIIAHDLISYLHDSANEIIQKGFDGYYHLLETNNVYSQYYEIMCSCWQDNSDDRQTFEILSMRFNKFVKQSGSSNQNEIYTELESHRNVI</sequence>
<evidence type="ECO:0000256" key="12">
    <source>
        <dbReference type="PROSITE-ProRule" id="PRU00191"/>
    </source>
</evidence>
<feature type="domain" description="SH2" evidence="16">
    <location>
        <begin position="323"/>
        <end position="421"/>
    </location>
</feature>
<dbReference type="SMART" id="SM00252">
    <property type="entry name" value="SH2"/>
    <property type="match status" value="1"/>
</dbReference>
<dbReference type="EMBL" id="CAJNOG010000439">
    <property type="protein sequence ID" value="CAF1242558.1"/>
    <property type="molecule type" value="Genomic_DNA"/>
</dbReference>
<dbReference type="InterPro" id="IPR036028">
    <property type="entry name" value="SH3-like_dom_sf"/>
</dbReference>
<dbReference type="PANTHER" id="PTHR24418">
    <property type="entry name" value="TYROSINE-PROTEIN KINASE"/>
    <property type="match status" value="1"/>
</dbReference>
<evidence type="ECO:0000256" key="3">
    <source>
        <dbReference type="ARBA" id="ARBA00022676"/>
    </source>
</evidence>
<comment type="catalytic activity">
    <reaction evidence="11 15">
        <text>L-tyrosyl-[protein] + ATP = O-phospho-L-tyrosyl-[protein] + ADP + H(+)</text>
        <dbReference type="Rhea" id="RHEA:10596"/>
        <dbReference type="Rhea" id="RHEA-COMP:10136"/>
        <dbReference type="Rhea" id="RHEA-COMP:20101"/>
        <dbReference type="ChEBI" id="CHEBI:15378"/>
        <dbReference type="ChEBI" id="CHEBI:30616"/>
        <dbReference type="ChEBI" id="CHEBI:46858"/>
        <dbReference type="ChEBI" id="CHEBI:61978"/>
        <dbReference type="ChEBI" id="CHEBI:456216"/>
        <dbReference type="EC" id="2.7.10.2"/>
    </reaction>
</comment>
<name>A0A814ZFR3_9BILA</name>
<dbReference type="AlphaFoldDB" id="A0A814ZFR3"/>
<dbReference type="Pfam" id="PF00017">
    <property type="entry name" value="SH2"/>
    <property type="match status" value="1"/>
</dbReference>
<dbReference type="InterPro" id="IPR001245">
    <property type="entry name" value="Ser-Thr/Tyr_kinase_cat_dom"/>
</dbReference>
<evidence type="ECO:0000313" key="19">
    <source>
        <dbReference type="EMBL" id="CAF1242558.1"/>
    </source>
</evidence>
<dbReference type="Pfam" id="PF00018">
    <property type="entry name" value="SH3_1"/>
    <property type="match status" value="1"/>
</dbReference>
<comment type="similarity">
    <text evidence="1 14">Belongs to the Arg-specific ADP-ribosyltransferase family.</text>
</comment>
<dbReference type="InterPro" id="IPR008266">
    <property type="entry name" value="Tyr_kinase_AS"/>
</dbReference>
<evidence type="ECO:0000256" key="7">
    <source>
        <dbReference type="ARBA" id="ARBA00022777"/>
    </source>
</evidence>
<evidence type="ECO:0000256" key="10">
    <source>
        <dbReference type="ARBA" id="ARBA00047597"/>
    </source>
</evidence>
<evidence type="ECO:0000256" key="14">
    <source>
        <dbReference type="RuleBase" id="RU361228"/>
    </source>
</evidence>
<keyword evidence="6 15" id="KW-0547">Nucleotide-binding</keyword>
<dbReference type="InterPro" id="IPR000719">
    <property type="entry name" value="Prot_kinase_dom"/>
</dbReference>
<dbReference type="SUPFAM" id="SSF56112">
    <property type="entry name" value="Protein kinase-like (PK-like)"/>
    <property type="match status" value="1"/>
</dbReference>
<organism evidence="19 20">
    <name type="scientific">Adineta steineri</name>
    <dbReference type="NCBI Taxonomy" id="433720"/>
    <lineage>
        <taxon>Eukaryota</taxon>
        <taxon>Metazoa</taxon>
        <taxon>Spiralia</taxon>
        <taxon>Gnathifera</taxon>
        <taxon>Rotifera</taxon>
        <taxon>Eurotatoria</taxon>
        <taxon>Bdelloidea</taxon>
        <taxon>Adinetida</taxon>
        <taxon>Adinetidae</taxon>
        <taxon>Adineta</taxon>
    </lineage>
</organism>
<dbReference type="PROSITE" id="PS50011">
    <property type="entry name" value="PROTEIN_KINASE_DOM"/>
    <property type="match status" value="1"/>
</dbReference>
<dbReference type="EC" id="2.4.2.31" evidence="14"/>
<gene>
    <name evidence="19" type="ORF">JYZ213_LOCUS29156</name>
</gene>
<keyword evidence="14" id="KW-0521">NADP</keyword>
<dbReference type="PRINTS" id="PR00401">
    <property type="entry name" value="SH2DOMAIN"/>
</dbReference>
<keyword evidence="3 14" id="KW-0328">Glycosyltransferase</keyword>
<dbReference type="PRINTS" id="PR00109">
    <property type="entry name" value="TYRKINASE"/>
</dbReference>
<dbReference type="Gene3D" id="1.10.510.10">
    <property type="entry name" value="Transferase(Phosphotransferase) domain 1"/>
    <property type="match status" value="1"/>
</dbReference>
<dbReference type="EC" id="2.7.10.2" evidence="15"/>
<dbReference type="Pfam" id="PF01129">
    <property type="entry name" value="ART"/>
    <property type="match status" value="1"/>
</dbReference>
<dbReference type="Proteomes" id="UP000663845">
    <property type="component" value="Unassembled WGS sequence"/>
</dbReference>
<dbReference type="GO" id="GO:0004715">
    <property type="term" value="F:non-membrane spanning protein tyrosine kinase activity"/>
    <property type="evidence" value="ECO:0007669"/>
    <property type="project" value="UniProtKB-EC"/>
</dbReference>
<keyword evidence="8 15" id="KW-0067">ATP-binding</keyword>
<accession>A0A814ZFR3</accession>
<evidence type="ECO:0000256" key="6">
    <source>
        <dbReference type="ARBA" id="ARBA00022741"/>
    </source>
</evidence>
<evidence type="ECO:0000256" key="2">
    <source>
        <dbReference type="ARBA" id="ARBA00022443"/>
    </source>
</evidence>
<evidence type="ECO:0000259" key="17">
    <source>
        <dbReference type="PROSITE" id="PS50002"/>
    </source>
</evidence>
<evidence type="ECO:0000313" key="20">
    <source>
        <dbReference type="Proteomes" id="UP000663845"/>
    </source>
</evidence>
<dbReference type="SUPFAM" id="SSF55550">
    <property type="entry name" value="SH2 domain"/>
    <property type="match status" value="1"/>
</dbReference>
<dbReference type="Gene3D" id="3.30.505.10">
    <property type="entry name" value="SH2 domain"/>
    <property type="match status" value="1"/>
</dbReference>
<evidence type="ECO:0000256" key="1">
    <source>
        <dbReference type="ARBA" id="ARBA00009558"/>
    </source>
</evidence>
<dbReference type="InterPro" id="IPR050198">
    <property type="entry name" value="Non-receptor_tyrosine_kinases"/>
</dbReference>
<comment type="catalytic activity">
    <reaction evidence="10 14">
        <text>L-arginyl-[protein] + NAD(+) = N(omega)-(ADP-D-ribosyl)-L-arginyl-[protein] + nicotinamide + H(+)</text>
        <dbReference type="Rhea" id="RHEA:19149"/>
        <dbReference type="Rhea" id="RHEA-COMP:10532"/>
        <dbReference type="Rhea" id="RHEA-COMP:15087"/>
        <dbReference type="ChEBI" id="CHEBI:15378"/>
        <dbReference type="ChEBI" id="CHEBI:17154"/>
        <dbReference type="ChEBI" id="CHEBI:29965"/>
        <dbReference type="ChEBI" id="CHEBI:57540"/>
        <dbReference type="ChEBI" id="CHEBI:142554"/>
        <dbReference type="EC" id="2.4.2.31"/>
    </reaction>
</comment>
<evidence type="ECO:0000256" key="15">
    <source>
        <dbReference type="RuleBase" id="RU362096"/>
    </source>
</evidence>
<dbReference type="Gene3D" id="2.30.30.40">
    <property type="entry name" value="SH3 Domains"/>
    <property type="match status" value="1"/>
</dbReference>
<evidence type="ECO:0000256" key="13">
    <source>
        <dbReference type="PROSITE-ProRule" id="PRU00192"/>
    </source>
</evidence>
<dbReference type="GO" id="GO:0016779">
    <property type="term" value="F:nucleotidyltransferase activity"/>
    <property type="evidence" value="ECO:0007669"/>
    <property type="project" value="UniProtKB-KW"/>
</dbReference>
<keyword evidence="5" id="KW-0548">Nucleotidyltransferase</keyword>
<keyword evidence="9 15" id="KW-0829">Tyrosine-protein kinase</keyword>
<evidence type="ECO:0000256" key="8">
    <source>
        <dbReference type="ARBA" id="ARBA00022840"/>
    </source>
</evidence>
<keyword evidence="7 15" id="KW-0418">Kinase</keyword>
<protein>
    <recommendedName>
        <fullName evidence="14 15">Multifunctional fusion protein</fullName>
    </recommendedName>
    <domain>
        <recommendedName>
            <fullName evidence="14">NAD(P)(+)--arginine ADP-ribosyltransferase</fullName>
            <ecNumber evidence="14">2.4.2.31</ecNumber>
        </recommendedName>
        <alternativeName>
            <fullName evidence="14">Mono(ADP-ribosyl)transferase</fullName>
        </alternativeName>
    </domain>
    <domain>
        <recommendedName>
            <fullName evidence="15">Tyrosine-protein kinase</fullName>
            <ecNumber evidence="15">2.7.10.2</ecNumber>
        </recommendedName>
    </domain>
</protein>
<keyword evidence="14" id="KW-0520">NAD</keyword>
<keyword evidence="2 13" id="KW-0728">SH3 domain</keyword>
<dbReference type="InterPro" id="IPR001452">
    <property type="entry name" value="SH3_domain"/>
</dbReference>
<dbReference type="InterPro" id="IPR000980">
    <property type="entry name" value="SH2"/>
</dbReference>
<dbReference type="PROSITE" id="PS00109">
    <property type="entry name" value="PROTEIN_KINASE_TYR"/>
    <property type="match status" value="1"/>
</dbReference>
<feature type="domain" description="SH3" evidence="17">
    <location>
        <begin position="254"/>
        <end position="317"/>
    </location>
</feature>
<dbReference type="Gene3D" id="3.90.176.10">
    <property type="entry name" value="Toxin ADP-ribosyltransferase, Chain A, domain 1"/>
    <property type="match status" value="1"/>
</dbReference>